<evidence type="ECO:0000313" key="2">
    <source>
        <dbReference type="EMBL" id="SHN59194.1"/>
    </source>
</evidence>
<evidence type="ECO:0000313" key="3">
    <source>
        <dbReference type="Proteomes" id="UP000184391"/>
    </source>
</evidence>
<proteinExistence type="predicted"/>
<reference evidence="3" key="1">
    <citation type="submission" date="2016-12" db="EMBL/GenBank/DDBJ databases">
        <authorList>
            <person name="Varghese N."/>
            <person name="Submissions S."/>
        </authorList>
    </citation>
    <scope>NUCLEOTIDE SEQUENCE [LARGE SCALE GENOMIC DNA]</scope>
    <source>
        <strain evidence="3">DSM 11032</strain>
    </source>
</reference>
<name>A0A1M7SL53_9SPHN</name>
<evidence type="ECO:0000256" key="1">
    <source>
        <dbReference type="SAM" id="MobiDB-lite"/>
    </source>
</evidence>
<sequence>MADQIKGEPDGKDPADGRRKGDRRQSQQLYDGPDRRKGDRRSGGDRRTTPRN</sequence>
<dbReference type="EMBL" id="FRDF01000010">
    <property type="protein sequence ID" value="SHN59194.1"/>
    <property type="molecule type" value="Genomic_DNA"/>
</dbReference>
<gene>
    <name evidence="2" type="ORF">SAMN02745193_01947</name>
</gene>
<dbReference type="RefSeq" id="WP_158093706.1">
    <property type="nucleotide sequence ID" value="NZ_FRDF01000010.1"/>
</dbReference>
<feature type="compositionally biased region" description="Basic and acidic residues" evidence="1">
    <location>
        <begin position="32"/>
        <end position="52"/>
    </location>
</feature>
<keyword evidence="3" id="KW-1185">Reference proteome</keyword>
<feature type="compositionally biased region" description="Basic and acidic residues" evidence="1">
    <location>
        <begin position="1"/>
        <end position="25"/>
    </location>
</feature>
<dbReference type="Proteomes" id="UP000184391">
    <property type="component" value="Unassembled WGS sequence"/>
</dbReference>
<protein>
    <submittedName>
        <fullName evidence="2">Uncharacterized protein</fullName>
    </submittedName>
</protein>
<organism evidence="2 3">
    <name type="scientific">Erythrobacter sanguineus</name>
    <dbReference type="NCBI Taxonomy" id="198312"/>
    <lineage>
        <taxon>Bacteria</taxon>
        <taxon>Pseudomonadati</taxon>
        <taxon>Pseudomonadota</taxon>
        <taxon>Alphaproteobacteria</taxon>
        <taxon>Sphingomonadales</taxon>
        <taxon>Erythrobacteraceae</taxon>
        <taxon>Erythrobacter/Porphyrobacter group</taxon>
        <taxon>Erythrobacter</taxon>
    </lineage>
</organism>
<accession>A0A1M7SL53</accession>
<feature type="region of interest" description="Disordered" evidence="1">
    <location>
        <begin position="1"/>
        <end position="52"/>
    </location>
</feature>
<dbReference type="AlphaFoldDB" id="A0A1M7SL53"/>